<name>X0Y2V1_9ZZZZ</name>
<feature type="non-terminal residue" evidence="2">
    <location>
        <position position="1"/>
    </location>
</feature>
<evidence type="ECO:0000313" key="2">
    <source>
        <dbReference type="EMBL" id="GAG43048.1"/>
    </source>
</evidence>
<comment type="caution">
    <text evidence="2">The sequence shown here is derived from an EMBL/GenBank/DDBJ whole genome shotgun (WGS) entry which is preliminary data.</text>
</comment>
<protein>
    <recommendedName>
        <fullName evidence="1">Carbohydrate kinase PfkB domain-containing protein</fullName>
    </recommendedName>
</protein>
<sequence length="90" mass="9748">VSATGSGDSSIAGFLSSFLRGEPIEEAVQFATAAGAQNVMVADAVSGVKSLEETRRMMKSWDKAELSVPDSAWTWGETQRLWTGPNDRRR</sequence>
<dbReference type="EMBL" id="BARS01056460">
    <property type="protein sequence ID" value="GAG43048.1"/>
    <property type="molecule type" value="Genomic_DNA"/>
</dbReference>
<dbReference type="SUPFAM" id="SSF53613">
    <property type="entry name" value="Ribokinase-like"/>
    <property type="match status" value="1"/>
</dbReference>
<accession>X0Y2V1</accession>
<dbReference type="AlphaFoldDB" id="X0Y2V1"/>
<organism evidence="2">
    <name type="scientific">marine sediment metagenome</name>
    <dbReference type="NCBI Taxonomy" id="412755"/>
    <lineage>
        <taxon>unclassified sequences</taxon>
        <taxon>metagenomes</taxon>
        <taxon>ecological metagenomes</taxon>
    </lineage>
</organism>
<gene>
    <name evidence="2" type="ORF">S01H1_83136</name>
</gene>
<dbReference type="Gene3D" id="3.40.1190.20">
    <property type="match status" value="1"/>
</dbReference>
<dbReference type="InterPro" id="IPR011611">
    <property type="entry name" value="PfkB_dom"/>
</dbReference>
<evidence type="ECO:0000259" key="1">
    <source>
        <dbReference type="Pfam" id="PF00294"/>
    </source>
</evidence>
<feature type="domain" description="Carbohydrate kinase PfkB" evidence="1">
    <location>
        <begin position="1"/>
        <end position="44"/>
    </location>
</feature>
<reference evidence="2" key="1">
    <citation type="journal article" date="2014" name="Front. Microbiol.">
        <title>High frequency of phylogenetically diverse reductive dehalogenase-homologous genes in deep subseafloor sedimentary metagenomes.</title>
        <authorList>
            <person name="Kawai M."/>
            <person name="Futagami T."/>
            <person name="Toyoda A."/>
            <person name="Takaki Y."/>
            <person name="Nishi S."/>
            <person name="Hori S."/>
            <person name="Arai W."/>
            <person name="Tsubouchi T."/>
            <person name="Morono Y."/>
            <person name="Uchiyama I."/>
            <person name="Ito T."/>
            <person name="Fujiyama A."/>
            <person name="Inagaki F."/>
            <person name="Takami H."/>
        </authorList>
    </citation>
    <scope>NUCLEOTIDE SEQUENCE</scope>
    <source>
        <strain evidence="2">Expedition CK06-06</strain>
    </source>
</reference>
<dbReference type="InterPro" id="IPR029056">
    <property type="entry name" value="Ribokinase-like"/>
</dbReference>
<dbReference type="Pfam" id="PF00294">
    <property type="entry name" value="PfkB"/>
    <property type="match status" value="1"/>
</dbReference>
<proteinExistence type="predicted"/>